<comment type="caution">
    <text evidence="3">The sequence shown here is derived from an EMBL/GenBank/DDBJ whole genome shotgun (WGS) entry which is preliminary data.</text>
</comment>
<keyword evidence="2" id="KW-0472">Membrane</keyword>
<feature type="transmembrane region" description="Helical" evidence="2">
    <location>
        <begin position="45"/>
        <end position="67"/>
    </location>
</feature>
<feature type="region of interest" description="Disordered" evidence="1">
    <location>
        <begin position="1"/>
        <end position="38"/>
    </location>
</feature>
<evidence type="ECO:0000256" key="1">
    <source>
        <dbReference type="SAM" id="MobiDB-lite"/>
    </source>
</evidence>
<evidence type="ECO:0000313" key="4">
    <source>
        <dbReference type="Proteomes" id="UP000186817"/>
    </source>
</evidence>
<dbReference type="EMBL" id="LSRX01001065">
    <property type="protein sequence ID" value="OLP84132.1"/>
    <property type="molecule type" value="Genomic_DNA"/>
</dbReference>
<evidence type="ECO:0000313" key="3">
    <source>
        <dbReference type="EMBL" id="OLP84132.1"/>
    </source>
</evidence>
<keyword evidence="4" id="KW-1185">Reference proteome</keyword>
<proteinExistence type="predicted"/>
<gene>
    <name evidence="3" type="ORF">AK812_SmicGene35026</name>
</gene>
<reference evidence="3 4" key="1">
    <citation type="submission" date="2016-02" db="EMBL/GenBank/DDBJ databases">
        <title>Genome analysis of coral dinoflagellate symbionts highlights evolutionary adaptations to a symbiotic lifestyle.</title>
        <authorList>
            <person name="Aranda M."/>
            <person name="Li Y."/>
            <person name="Liew Y.J."/>
            <person name="Baumgarten S."/>
            <person name="Simakov O."/>
            <person name="Wilson M."/>
            <person name="Piel J."/>
            <person name="Ashoor H."/>
            <person name="Bougouffa S."/>
            <person name="Bajic V.B."/>
            <person name="Ryu T."/>
            <person name="Ravasi T."/>
            <person name="Bayer T."/>
            <person name="Micklem G."/>
            <person name="Kim H."/>
            <person name="Bhak J."/>
            <person name="Lajeunesse T.C."/>
            <person name="Voolstra C.R."/>
        </authorList>
    </citation>
    <scope>NUCLEOTIDE SEQUENCE [LARGE SCALE GENOMIC DNA]</scope>
    <source>
        <strain evidence="3 4">CCMP2467</strain>
    </source>
</reference>
<feature type="compositionally biased region" description="Acidic residues" evidence="1">
    <location>
        <begin position="15"/>
        <end position="29"/>
    </location>
</feature>
<protein>
    <submittedName>
        <fullName evidence="3">Uncharacterized protein</fullName>
    </submittedName>
</protein>
<keyword evidence="2" id="KW-1133">Transmembrane helix</keyword>
<dbReference type="AlphaFoldDB" id="A0A1Q9CMI8"/>
<evidence type="ECO:0000256" key="2">
    <source>
        <dbReference type="SAM" id="Phobius"/>
    </source>
</evidence>
<keyword evidence="2" id="KW-0812">Transmembrane</keyword>
<dbReference type="Proteomes" id="UP000186817">
    <property type="component" value="Unassembled WGS sequence"/>
</dbReference>
<name>A0A1Q9CMI8_SYMMI</name>
<organism evidence="3 4">
    <name type="scientific">Symbiodinium microadriaticum</name>
    <name type="common">Dinoflagellate</name>
    <name type="synonym">Zooxanthella microadriatica</name>
    <dbReference type="NCBI Taxonomy" id="2951"/>
    <lineage>
        <taxon>Eukaryota</taxon>
        <taxon>Sar</taxon>
        <taxon>Alveolata</taxon>
        <taxon>Dinophyceae</taxon>
        <taxon>Suessiales</taxon>
        <taxon>Symbiodiniaceae</taxon>
        <taxon>Symbiodinium</taxon>
    </lineage>
</organism>
<accession>A0A1Q9CMI8</accession>
<sequence>MLTQSHAFHRRDSLEREEELEEEEEEEEALDSRQEESQLSLTNPMASLLFAGLLAGAVAADIPLAFFGR</sequence>